<name>W9V9M2_9GAMM</name>
<evidence type="ECO:0000313" key="5">
    <source>
        <dbReference type="Proteomes" id="UP000019460"/>
    </source>
</evidence>
<accession>W9V9M2</accession>
<gene>
    <name evidence="4" type="ORF">D779_0618</name>
</gene>
<protein>
    <submittedName>
        <fullName evidence="4">Putative TonB-dependent receptor protein</fullName>
    </submittedName>
</protein>
<dbReference type="Proteomes" id="UP000019460">
    <property type="component" value="Unassembled WGS sequence"/>
</dbReference>
<keyword evidence="4" id="KW-0675">Receptor</keyword>
<evidence type="ECO:0000313" key="4">
    <source>
        <dbReference type="EMBL" id="EXJ16149.1"/>
    </source>
</evidence>
<evidence type="ECO:0000256" key="2">
    <source>
        <dbReference type="SAM" id="SignalP"/>
    </source>
</evidence>
<dbReference type="InterPro" id="IPR011250">
    <property type="entry name" value="OMP/PagP_B-barrel"/>
</dbReference>
<proteinExistence type="predicted"/>
<evidence type="ECO:0000259" key="3">
    <source>
        <dbReference type="Pfam" id="PF13505"/>
    </source>
</evidence>
<feature type="signal peptide" evidence="2">
    <location>
        <begin position="1"/>
        <end position="38"/>
    </location>
</feature>
<dbReference type="STRING" id="1249627.D779_0618"/>
<dbReference type="AlphaFoldDB" id="W9V9M2"/>
<keyword evidence="5" id="KW-1185">Reference proteome</keyword>
<dbReference type="NCBIfam" id="TIGR01414">
    <property type="entry name" value="autotrans_barl"/>
    <property type="match status" value="1"/>
</dbReference>
<evidence type="ECO:0000256" key="1">
    <source>
        <dbReference type="ARBA" id="ARBA00022729"/>
    </source>
</evidence>
<reference evidence="4 5" key="1">
    <citation type="submission" date="2012-11" db="EMBL/GenBank/DDBJ databases">
        <title>Genome assembly of Thiorhodococcus sp. AK35.</title>
        <authorList>
            <person name="Nupur N."/>
            <person name="Khatri I."/>
            <person name="Subramanian S."/>
            <person name="Pinnaka A."/>
        </authorList>
    </citation>
    <scope>NUCLEOTIDE SEQUENCE [LARGE SCALE GENOMIC DNA]</scope>
    <source>
        <strain evidence="4 5">AK35</strain>
    </source>
</reference>
<dbReference type="Gene3D" id="2.40.160.20">
    <property type="match status" value="1"/>
</dbReference>
<feature type="chain" id="PRO_5004930290" evidence="2">
    <location>
        <begin position="39"/>
        <end position="230"/>
    </location>
</feature>
<feature type="domain" description="Outer membrane protein beta-barrel" evidence="3">
    <location>
        <begin position="27"/>
        <end position="230"/>
    </location>
</feature>
<dbReference type="EMBL" id="AONC01000015">
    <property type="protein sequence ID" value="EXJ16149.1"/>
    <property type="molecule type" value="Genomic_DNA"/>
</dbReference>
<dbReference type="GO" id="GO:0019867">
    <property type="term" value="C:outer membrane"/>
    <property type="evidence" value="ECO:0007669"/>
    <property type="project" value="InterPro"/>
</dbReference>
<dbReference type="InterPro" id="IPR006315">
    <property type="entry name" value="OM_autotransptr_brl_dom"/>
</dbReference>
<organism evidence="4 5">
    <name type="scientific">Imhoffiella purpurea</name>
    <dbReference type="NCBI Taxonomy" id="1249627"/>
    <lineage>
        <taxon>Bacteria</taxon>
        <taxon>Pseudomonadati</taxon>
        <taxon>Pseudomonadota</taxon>
        <taxon>Gammaproteobacteria</taxon>
        <taxon>Chromatiales</taxon>
        <taxon>Chromatiaceae</taxon>
        <taxon>Imhoffiella</taxon>
    </lineage>
</organism>
<sequence length="230" mass="24480">MSESTGSLAEHSQGLLMMKNRLYFPLAMALFGASCVVAADSPATGFYVGAGIGKAYADLDEGDVTQPLANAGFAIAGSSKEDDATSWRLFFGLRINPYLAVEATWLDLGEYEIETNIGGSNPGHLRSTLDAGSTFNLGLVAGYPFTDRVHGFAKLGAVVWSADVESRAYLASGSAISKDDDSGTDLSFGLGVSVDLTEQIAVRGDWDRYQFGGKVDTDIDVWSVGIQYRF</sequence>
<dbReference type="InterPro" id="IPR027385">
    <property type="entry name" value="Beta-barrel_OMP"/>
</dbReference>
<dbReference type="Pfam" id="PF13505">
    <property type="entry name" value="OMP_b-brl"/>
    <property type="match status" value="1"/>
</dbReference>
<dbReference type="SUPFAM" id="SSF56925">
    <property type="entry name" value="OMPA-like"/>
    <property type="match status" value="1"/>
</dbReference>
<keyword evidence="1 2" id="KW-0732">Signal</keyword>
<dbReference type="eggNOG" id="COG3637">
    <property type="taxonomic scope" value="Bacteria"/>
</dbReference>
<comment type="caution">
    <text evidence="4">The sequence shown here is derived from an EMBL/GenBank/DDBJ whole genome shotgun (WGS) entry which is preliminary data.</text>
</comment>